<sequence length="2134" mass="233315">MEQPTINSETMVKQLLSEKHEPIAIVGLSLRLSDGISDLNGFHHLLLDGRDNIVDIPESRWDNKKYFSSANDSGNAICTNRGGYLNDIDKFDPAFFSISPKEARYMDPQQRIMLELCWEALENAGLNPEELRGSDGAVYLGSSSLDYARDMMGLGEKQLVSQLGTGTANSAISGRISYFLGWRGPSMTVDTACSSSLVAIHLASSALRNKETSFAIAGGINIVHNPVSHIIFTRANMLAPDGRCKTFDESADGYGRSEGAAVLVLRRLSSAIADGNRILGVIRGSAVRQDGESGGLTVPNGVAQEAVMRDALRRSLVKPADISYVEAHGTGTPLGDPIEIHSINSLFSERPNIDEKVYVASSKTNLGHMEAAAGVGGILKCLAQLNSKLIYQHINFNNPSSKIDWGALSVTVPTEVQPWEQPVRRAMVNSFGFAGTIASLVLEEAPVMNAPPRVDKKGTSGASDDPFIFTVSAKSSSALLRNMRAYLETLIKSSADDMDSIIWTSSVGRQHHPYRWAASARNNDELMQLMRSSLDESEELMADTERMLQFSEARVAFLLTGQGAQYPGMGAGLYKKNRVFRRALDEVSHHFDSVLDVKLKELMFDQGAIAKERLVQTKYTQPALFAFNYAVAKMWMEYGIEPAVMLGHSVGEIVSACLSGLFTLKDAVRMTARRAEVMQSVKLDGAMLAVKATKEQVSNFIESFDDVGFAGFNGPKQTVISGGILSLDMIADRLSEEEIPHRRLEVSHAFHSAHMNEAAEIFRDYMTTVTFHPLQREFISNVTGKVATYDLVASPDYWARHICQPVNFAAGMETIATRSSYLFLETGPSPHLTAMGRGCIKASDHYWVETVKPSLVEEDSLDEAILSLYKAGQKLDWRIVHAGVSNNMCELPPYSFDHESYWLPVATSGVDRGSDFHPLLGQLAARQHSQWTFTAFVAPSSPAYLADHVVMGRTIFPGTGYVEVVLALQDAVFGHTGMVMEDLEIHAPLILADEASTELSTQLTYQKDGVYSVEISSVAQGENTVHFTCRMLEDPTLVSIVDLPDGSRDDEQSTFDKTILYNRLASLGLQYGEQFQRVRSIRKDGVRRVFGTLSTENINSWEFVNPGLFDGVLHTLEPILGADRTLVPVGWSKIRVYRKPRGNVECVAELRVDSDPFSSEVLADLTLYGDGLLVLRAEGLRLREVKSRERSSLPFFHRIVWKEQPLDLQAFRAVRLIGINCPDALKPHLSSHFELVADIDKALDAIHTSQGKPTKFVCFWNGKELPADADADAIMAASQSFYEPLLAFIKALAKLALKETVELVFVTKGVQTTGREDARAGTEEPLSLNTQLQATISGFCSVLNSEFSRIRAKVVDLPCMGEDQDDVYSLLNELHLGNSRSDFQVAYRCNSRMVKHLEVAKVIESEENYQIVVADDGLLSGLGRKPLPRIVPSGDEIEVCVEAAGLNFKDVLNALGLLKEHSKSEGLTHKELPLGFECAGVVTAAGDDAEFMVGESVMISHLGCMQRYVTVSSRAAVRIPDGITMEQAAAIPTAFITSYYALYSLAKVNASDRVLIHAAAGGVGQAALQLCRRVGAEVFATASHRKWDVLRNQGVDRIMDSRNINFGEEILRMTDGGGVSVVLNSLNKDFIPVSLAATAHGGRFVELGKLGVWSKQQVTEVRPDISYSQFDLSEISENELLDLNKSILEDIAAYLSAGEITPPLVTSYSVTDIAEAFGVLSRGENVGKIVLTFGREQDSDLSLSRVVSGEGTYVITGGYGALGQRVARCLIQAGARNVTLLGRNLPNQDALAQLKMRLDGVENLDLCTGDVADSDVVDRIFVEAAEKGRPVCGIVHLAGLISDAPITEQTWISFRTVFLPKVVGTWNLWKAAERHGGVELFAGFSSIASVVGSVSQSNYASANAFIDGLMNRTRGGGRIGLALNWGPWGGAGMAAELTDQQRKSIERKGFSLIPMQLGMEAFGRLARQAQGQVVIGNVDWSAYKESLPGDDSLYDDVKDAKSDAPSDVFDYNSLLALSEDQRKEIVLEKLILILRQVLQYGEKERVSRRATFSDLGIDSLVAVELRNTLEKSFGIALPSSLVFDYPSVPVLSGYLLEYLKNNYVSTSGDGENSDASSEMHKTSEEEDSTEGELI</sequence>
<dbReference type="InterPro" id="IPR020843">
    <property type="entry name" value="ER"/>
</dbReference>
<dbReference type="InterPro" id="IPR049900">
    <property type="entry name" value="PKS_mFAS_DH"/>
</dbReference>
<dbReference type="Gene3D" id="3.10.129.110">
    <property type="entry name" value="Polyketide synthase dehydratase"/>
    <property type="match status" value="1"/>
</dbReference>
<dbReference type="Pfam" id="PF00698">
    <property type="entry name" value="Acyl_transf_1"/>
    <property type="match status" value="1"/>
</dbReference>
<dbReference type="KEGG" id="hna:Hneap_0958"/>
<dbReference type="Gene3D" id="3.40.47.10">
    <property type="match status" value="1"/>
</dbReference>
<dbReference type="SMART" id="SM01294">
    <property type="entry name" value="PKS_PP_betabranch"/>
    <property type="match status" value="1"/>
</dbReference>
<feature type="region of interest" description="Disordered" evidence="9">
    <location>
        <begin position="2107"/>
        <end position="2134"/>
    </location>
</feature>
<dbReference type="InterPro" id="IPR006162">
    <property type="entry name" value="Ppantetheine_attach_site"/>
</dbReference>
<dbReference type="eggNOG" id="COG3321">
    <property type="taxonomic scope" value="Bacteria"/>
</dbReference>
<dbReference type="PROSITE" id="PS00606">
    <property type="entry name" value="KS3_1"/>
    <property type="match status" value="1"/>
</dbReference>
<feature type="compositionally biased region" description="Polar residues" evidence="9">
    <location>
        <begin position="2107"/>
        <end position="2116"/>
    </location>
</feature>
<dbReference type="SMART" id="SM00823">
    <property type="entry name" value="PKS_PP"/>
    <property type="match status" value="1"/>
</dbReference>
<feature type="region of interest" description="C-terminal hotdog fold" evidence="8">
    <location>
        <begin position="1052"/>
        <end position="1191"/>
    </location>
</feature>
<dbReference type="SMART" id="SM00827">
    <property type="entry name" value="PKS_AT"/>
    <property type="match status" value="1"/>
</dbReference>
<dbReference type="InterPro" id="IPR036291">
    <property type="entry name" value="NAD(P)-bd_dom_sf"/>
</dbReference>
<dbReference type="Pfam" id="PF00550">
    <property type="entry name" value="PP-binding"/>
    <property type="match status" value="1"/>
</dbReference>
<dbReference type="SMART" id="SM00829">
    <property type="entry name" value="PKS_ER"/>
    <property type="match status" value="1"/>
</dbReference>
<dbReference type="GO" id="GO:0071770">
    <property type="term" value="P:DIM/DIP cell wall layer assembly"/>
    <property type="evidence" value="ECO:0007669"/>
    <property type="project" value="TreeGrafter"/>
</dbReference>
<comment type="function">
    <text evidence="7">Involved in production of the polyketide antibiotic thailandamide.</text>
</comment>
<feature type="compositionally biased region" description="Acidic residues" evidence="9">
    <location>
        <begin position="2124"/>
        <end position="2134"/>
    </location>
</feature>
<dbReference type="GO" id="GO:0005737">
    <property type="term" value="C:cytoplasm"/>
    <property type="evidence" value="ECO:0007669"/>
    <property type="project" value="TreeGrafter"/>
</dbReference>
<comment type="similarity">
    <text evidence="2">Belongs to the short-chain dehydrogenases/reductases (SDR) family.</text>
</comment>
<dbReference type="SUPFAM" id="SSF53901">
    <property type="entry name" value="Thiolase-like"/>
    <property type="match status" value="1"/>
</dbReference>
<dbReference type="InterPro" id="IPR014031">
    <property type="entry name" value="Ketoacyl_synth_C"/>
</dbReference>
<dbReference type="SMART" id="SM00825">
    <property type="entry name" value="PKS_KS"/>
    <property type="match status" value="1"/>
</dbReference>
<dbReference type="eggNOG" id="COG0604">
    <property type="taxonomic scope" value="Bacteria"/>
</dbReference>
<dbReference type="Pfam" id="PF08240">
    <property type="entry name" value="ADH_N"/>
    <property type="match status" value="1"/>
</dbReference>
<dbReference type="InterPro" id="IPR018201">
    <property type="entry name" value="Ketoacyl_synth_AS"/>
</dbReference>
<keyword evidence="5" id="KW-0808">Transferase</keyword>
<feature type="domain" description="Ketosynthase family 3 (KS3)" evidence="11">
    <location>
        <begin position="20"/>
        <end position="444"/>
    </location>
</feature>
<dbReference type="Gene3D" id="1.10.1200.10">
    <property type="entry name" value="ACP-like"/>
    <property type="match status" value="1"/>
</dbReference>
<dbReference type="InterPro" id="IPR009081">
    <property type="entry name" value="PP-bd_ACP"/>
</dbReference>
<dbReference type="PROSITE" id="PS50075">
    <property type="entry name" value="CARRIER"/>
    <property type="match status" value="1"/>
</dbReference>
<dbReference type="PANTHER" id="PTHR43775">
    <property type="entry name" value="FATTY ACID SYNTHASE"/>
    <property type="match status" value="1"/>
</dbReference>
<evidence type="ECO:0000313" key="13">
    <source>
        <dbReference type="EMBL" id="ACX95796.1"/>
    </source>
</evidence>
<dbReference type="GO" id="GO:0031177">
    <property type="term" value="F:phosphopantetheine binding"/>
    <property type="evidence" value="ECO:0007669"/>
    <property type="project" value="InterPro"/>
</dbReference>
<dbReference type="InterPro" id="IPR020806">
    <property type="entry name" value="PKS_PP-bd"/>
</dbReference>
<dbReference type="EMBL" id="CP001801">
    <property type="protein sequence ID" value="ACX95796.1"/>
    <property type="molecule type" value="Genomic_DNA"/>
</dbReference>
<dbReference type="InterPro" id="IPR001227">
    <property type="entry name" value="Ac_transferase_dom_sf"/>
</dbReference>
<dbReference type="Pfam" id="PF14765">
    <property type="entry name" value="PS-DH"/>
    <property type="match status" value="1"/>
</dbReference>
<dbReference type="SUPFAM" id="SSF52151">
    <property type="entry name" value="FabD/lysophospholipase-like"/>
    <property type="match status" value="1"/>
</dbReference>
<evidence type="ECO:0000256" key="1">
    <source>
        <dbReference type="ARBA" id="ARBA00005194"/>
    </source>
</evidence>
<evidence type="ECO:0000256" key="9">
    <source>
        <dbReference type="SAM" id="MobiDB-lite"/>
    </source>
</evidence>
<dbReference type="InterPro" id="IPR016039">
    <property type="entry name" value="Thiolase-like"/>
</dbReference>
<dbReference type="PROSITE" id="PS00012">
    <property type="entry name" value="PHOSPHOPANTETHEINE"/>
    <property type="match status" value="1"/>
</dbReference>
<feature type="domain" description="Carrier" evidence="10">
    <location>
        <begin position="2024"/>
        <end position="2099"/>
    </location>
</feature>
<feature type="active site" description="Proton acceptor; for dehydratase activity" evidence="8">
    <location>
        <position position="948"/>
    </location>
</feature>
<accession>D0KZC3</accession>
<dbReference type="InterPro" id="IPR032821">
    <property type="entry name" value="PKS_assoc"/>
</dbReference>
<dbReference type="SUPFAM" id="SSF47336">
    <property type="entry name" value="ACP-like"/>
    <property type="match status" value="1"/>
</dbReference>
<dbReference type="InterPro" id="IPR002364">
    <property type="entry name" value="Quin_OxRdtase/zeta-crystal_CS"/>
</dbReference>
<dbReference type="Gene3D" id="3.30.70.3290">
    <property type="match status" value="1"/>
</dbReference>
<dbReference type="InterPro" id="IPR014030">
    <property type="entry name" value="Ketoacyl_synth_N"/>
</dbReference>
<evidence type="ECO:0000259" key="12">
    <source>
        <dbReference type="PROSITE" id="PS52019"/>
    </source>
</evidence>
<dbReference type="Pfam" id="PF08659">
    <property type="entry name" value="KR"/>
    <property type="match status" value="1"/>
</dbReference>
<dbReference type="InterPro" id="IPR036736">
    <property type="entry name" value="ACP-like_sf"/>
</dbReference>
<dbReference type="PROSITE" id="PS52019">
    <property type="entry name" value="PKS_MFAS_DH"/>
    <property type="match status" value="1"/>
</dbReference>
<keyword evidence="3" id="KW-0596">Phosphopantetheine</keyword>
<feature type="domain" description="PKS/mFAS DH" evidence="12">
    <location>
        <begin position="917"/>
        <end position="1191"/>
    </location>
</feature>
<comment type="pathway">
    <text evidence="1">Lipid metabolism; fatty acid biosynthesis.</text>
</comment>
<dbReference type="GO" id="GO:0016491">
    <property type="term" value="F:oxidoreductase activity"/>
    <property type="evidence" value="ECO:0007669"/>
    <property type="project" value="InterPro"/>
</dbReference>
<dbReference type="InterPro" id="IPR050091">
    <property type="entry name" value="PKS_NRPS_Biosynth_Enz"/>
</dbReference>
<dbReference type="SUPFAM" id="SSF50129">
    <property type="entry name" value="GroES-like"/>
    <property type="match status" value="1"/>
</dbReference>
<dbReference type="SMART" id="SM00826">
    <property type="entry name" value="PKS_DH"/>
    <property type="match status" value="1"/>
</dbReference>
<keyword evidence="4" id="KW-0597">Phosphoprotein</keyword>
<dbReference type="GO" id="GO:0006633">
    <property type="term" value="P:fatty acid biosynthetic process"/>
    <property type="evidence" value="ECO:0007669"/>
    <property type="project" value="UniProtKB-UniPathway"/>
</dbReference>
<evidence type="ECO:0000259" key="10">
    <source>
        <dbReference type="PROSITE" id="PS50075"/>
    </source>
</evidence>
<dbReference type="InterPro" id="IPR013154">
    <property type="entry name" value="ADH-like_N"/>
</dbReference>
<dbReference type="UniPathway" id="UPA00094"/>
<dbReference type="InterPro" id="IPR057326">
    <property type="entry name" value="KR_dom"/>
</dbReference>
<dbReference type="Pfam" id="PF13602">
    <property type="entry name" value="ADH_zinc_N_2"/>
    <property type="match status" value="1"/>
</dbReference>
<evidence type="ECO:0000256" key="8">
    <source>
        <dbReference type="PROSITE-ProRule" id="PRU01363"/>
    </source>
</evidence>
<dbReference type="InterPro" id="IPR020841">
    <property type="entry name" value="PKS_Beta-ketoAc_synthase_dom"/>
</dbReference>
<evidence type="ECO:0000256" key="3">
    <source>
        <dbReference type="ARBA" id="ARBA00022450"/>
    </source>
</evidence>
<dbReference type="InterPro" id="IPR016035">
    <property type="entry name" value="Acyl_Trfase/lysoPLipase"/>
</dbReference>
<dbReference type="InterPro" id="IPR020807">
    <property type="entry name" value="PKS_DH"/>
</dbReference>
<dbReference type="InterPro" id="IPR013968">
    <property type="entry name" value="PKS_KR"/>
</dbReference>
<dbReference type="Proteomes" id="UP000009102">
    <property type="component" value="Chromosome"/>
</dbReference>
<evidence type="ECO:0000256" key="4">
    <source>
        <dbReference type="ARBA" id="ARBA00022553"/>
    </source>
</evidence>
<dbReference type="Pfam" id="PF16197">
    <property type="entry name" value="KAsynt_C_assoc"/>
    <property type="match status" value="1"/>
</dbReference>
<dbReference type="Gene3D" id="3.40.50.720">
    <property type="entry name" value="NAD(P)-binding Rossmann-like Domain"/>
    <property type="match status" value="3"/>
</dbReference>
<dbReference type="InterPro" id="IPR049551">
    <property type="entry name" value="PKS_DH_C"/>
</dbReference>
<dbReference type="eggNOG" id="COG1028">
    <property type="taxonomic scope" value="Bacteria"/>
</dbReference>
<dbReference type="STRING" id="555778.Hneap_0958"/>
<evidence type="ECO:0000256" key="2">
    <source>
        <dbReference type="ARBA" id="ARBA00006484"/>
    </source>
</evidence>
<dbReference type="InterPro" id="IPR011032">
    <property type="entry name" value="GroES-like_sf"/>
</dbReference>
<dbReference type="Pfam" id="PF00109">
    <property type="entry name" value="ketoacyl-synt"/>
    <property type="match status" value="1"/>
</dbReference>
<dbReference type="Pfam" id="PF21089">
    <property type="entry name" value="PKS_DH_N"/>
    <property type="match status" value="1"/>
</dbReference>
<keyword evidence="14" id="KW-1185">Reference proteome</keyword>
<dbReference type="FunFam" id="3.40.47.10:FF:000019">
    <property type="entry name" value="Polyketide synthase type I"/>
    <property type="match status" value="1"/>
</dbReference>
<dbReference type="SUPFAM" id="SSF51735">
    <property type="entry name" value="NAD(P)-binding Rossmann-fold domains"/>
    <property type="match status" value="3"/>
</dbReference>
<dbReference type="SUPFAM" id="SSF55048">
    <property type="entry name" value="Probable ACP-binding domain of malonyl-CoA ACP transacylase"/>
    <property type="match status" value="1"/>
</dbReference>
<gene>
    <name evidence="13" type="ordered locus">Hneap_0958</name>
</gene>
<dbReference type="Gene3D" id="3.90.180.10">
    <property type="entry name" value="Medium-chain alcohol dehydrogenases, catalytic domain"/>
    <property type="match status" value="1"/>
</dbReference>
<evidence type="ECO:0000256" key="7">
    <source>
        <dbReference type="ARBA" id="ARBA00054155"/>
    </source>
</evidence>
<dbReference type="CDD" id="cd00833">
    <property type="entry name" value="PKS"/>
    <property type="match status" value="1"/>
</dbReference>
<dbReference type="SMART" id="SM00822">
    <property type="entry name" value="PKS_KR"/>
    <property type="match status" value="1"/>
</dbReference>
<name>D0KZC3_HALNC</name>
<dbReference type="GO" id="GO:0004312">
    <property type="term" value="F:fatty acid synthase activity"/>
    <property type="evidence" value="ECO:0007669"/>
    <property type="project" value="TreeGrafter"/>
</dbReference>
<protein>
    <submittedName>
        <fullName evidence="13">KR domain protein</fullName>
    </submittedName>
</protein>
<dbReference type="InterPro" id="IPR042104">
    <property type="entry name" value="PKS_dehydratase_sf"/>
</dbReference>
<reference evidence="13 14" key="1">
    <citation type="submission" date="2009-10" db="EMBL/GenBank/DDBJ databases">
        <title>Complete sequence of Halothiobacillus neapolitanus c2.</title>
        <authorList>
            <consortium name="US DOE Joint Genome Institute"/>
            <person name="Lucas S."/>
            <person name="Copeland A."/>
            <person name="Lapidus A."/>
            <person name="Glavina del Rio T."/>
            <person name="Tice H."/>
            <person name="Bruce D."/>
            <person name="Goodwin L."/>
            <person name="Pitluck S."/>
            <person name="Davenport K."/>
            <person name="Brettin T."/>
            <person name="Detter J.C."/>
            <person name="Han C."/>
            <person name="Tapia R."/>
            <person name="Larimer F."/>
            <person name="Land M."/>
            <person name="Hauser L."/>
            <person name="Kyrpides N."/>
            <person name="Mikhailova N."/>
            <person name="Kerfeld C."/>
            <person name="Cannon G."/>
            <person name="Heinhort S."/>
        </authorList>
    </citation>
    <scope>NUCLEOTIDE SEQUENCE [LARGE SCALE GENOMIC DNA]</scope>
    <source>
        <strain evidence="14">ATCC 23641 / c2</strain>
    </source>
</reference>
<dbReference type="GO" id="GO:0005886">
    <property type="term" value="C:plasma membrane"/>
    <property type="evidence" value="ECO:0007669"/>
    <property type="project" value="TreeGrafter"/>
</dbReference>
<evidence type="ECO:0000256" key="6">
    <source>
        <dbReference type="ARBA" id="ARBA00023268"/>
    </source>
</evidence>
<dbReference type="HOGENOM" id="CLU_000022_35_2_6"/>
<keyword evidence="6" id="KW-0511">Multifunctional enzyme</keyword>
<dbReference type="PANTHER" id="PTHR43775:SF37">
    <property type="entry name" value="SI:DKEY-61P9.11"/>
    <property type="match status" value="1"/>
</dbReference>
<dbReference type="PROSITE" id="PS01162">
    <property type="entry name" value="QOR_ZETA_CRYSTAL"/>
    <property type="match status" value="1"/>
</dbReference>
<dbReference type="Gene3D" id="3.40.366.10">
    <property type="entry name" value="Malonyl-Coenzyme A Acyl Carrier Protein, domain 2"/>
    <property type="match status" value="1"/>
</dbReference>
<evidence type="ECO:0000259" key="11">
    <source>
        <dbReference type="PROSITE" id="PS52004"/>
    </source>
</evidence>
<dbReference type="InterPro" id="IPR049552">
    <property type="entry name" value="PKS_DH_N"/>
</dbReference>
<dbReference type="GO" id="GO:0008270">
    <property type="term" value="F:zinc ion binding"/>
    <property type="evidence" value="ECO:0007669"/>
    <property type="project" value="InterPro"/>
</dbReference>
<feature type="region of interest" description="N-terminal hotdog fold" evidence="8">
    <location>
        <begin position="917"/>
        <end position="1038"/>
    </location>
</feature>
<dbReference type="OrthoDB" id="9778690at2"/>
<feature type="active site" description="Proton donor; for dehydratase activity" evidence="8">
    <location>
        <position position="1110"/>
    </location>
</feature>
<dbReference type="GO" id="GO:0004315">
    <property type="term" value="F:3-oxoacyl-[acyl-carrier-protein] synthase activity"/>
    <property type="evidence" value="ECO:0007669"/>
    <property type="project" value="InterPro"/>
</dbReference>
<dbReference type="InterPro" id="IPR014043">
    <property type="entry name" value="Acyl_transferase_dom"/>
</dbReference>
<dbReference type="PROSITE" id="PS52004">
    <property type="entry name" value="KS3_2"/>
    <property type="match status" value="1"/>
</dbReference>
<organism evidence="13 14">
    <name type="scientific">Halothiobacillus neapolitanus (strain ATCC 23641 / DSM 15147 / CIP 104769 / NCIMB 8539 / c2)</name>
    <name type="common">Thiobacillus neapolitanus</name>
    <dbReference type="NCBI Taxonomy" id="555778"/>
    <lineage>
        <taxon>Bacteria</taxon>
        <taxon>Pseudomonadati</taxon>
        <taxon>Pseudomonadota</taxon>
        <taxon>Gammaproteobacteria</taxon>
        <taxon>Chromatiales</taxon>
        <taxon>Halothiobacillaceae</taxon>
        <taxon>Halothiobacillus</taxon>
    </lineage>
</organism>
<dbReference type="InterPro" id="IPR016036">
    <property type="entry name" value="Malonyl_transacylase_ACP-bd"/>
</dbReference>
<proteinExistence type="inferred from homology"/>
<dbReference type="FunFam" id="3.40.50.720:FF:000209">
    <property type="entry name" value="Polyketide synthase Pks12"/>
    <property type="match status" value="1"/>
</dbReference>
<evidence type="ECO:0000256" key="5">
    <source>
        <dbReference type="ARBA" id="ARBA00022679"/>
    </source>
</evidence>
<dbReference type="Pfam" id="PF02801">
    <property type="entry name" value="Ketoacyl-synt_C"/>
    <property type="match status" value="1"/>
</dbReference>
<dbReference type="RefSeq" id="WP_012823832.1">
    <property type="nucleotide sequence ID" value="NC_013422.1"/>
</dbReference>
<evidence type="ECO:0000313" key="14">
    <source>
        <dbReference type="Proteomes" id="UP000009102"/>
    </source>
</evidence>
<dbReference type="CDD" id="cd05195">
    <property type="entry name" value="enoyl_red"/>
    <property type="match status" value="1"/>
</dbReference>